<dbReference type="Proteomes" id="UP000215902">
    <property type="component" value="Unassembled WGS sequence"/>
</dbReference>
<accession>A0A267GSK4</accession>
<reference evidence="1 2" key="1">
    <citation type="submission" date="2017-06" db="EMBL/GenBank/DDBJ databases">
        <title>A platform for efficient transgenesis in Macrostomum lignano, a flatworm model organism for stem cell research.</title>
        <authorList>
            <person name="Berezikov E."/>
        </authorList>
    </citation>
    <scope>NUCLEOTIDE SEQUENCE [LARGE SCALE GENOMIC DNA]</scope>
    <source>
        <strain evidence="1">DV1</strain>
        <tissue evidence="1">Whole organism</tissue>
    </source>
</reference>
<protein>
    <submittedName>
        <fullName evidence="1">Uncharacterized protein</fullName>
    </submittedName>
</protein>
<name>A0A267GSK4_9PLAT</name>
<gene>
    <name evidence="1" type="ORF">BOX15_Mlig007145g1</name>
</gene>
<dbReference type="EMBL" id="NIVC01000168">
    <property type="protein sequence ID" value="PAA89000.1"/>
    <property type="molecule type" value="Genomic_DNA"/>
</dbReference>
<dbReference type="AlphaFoldDB" id="A0A267GSK4"/>
<comment type="caution">
    <text evidence="1">The sequence shown here is derived from an EMBL/GenBank/DDBJ whole genome shotgun (WGS) entry which is preliminary data.</text>
</comment>
<evidence type="ECO:0000313" key="2">
    <source>
        <dbReference type="Proteomes" id="UP000215902"/>
    </source>
</evidence>
<organism evidence="1 2">
    <name type="scientific">Macrostomum lignano</name>
    <dbReference type="NCBI Taxonomy" id="282301"/>
    <lineage>
        <taxon>Eukaryota</taxon>
        <taxon>Metazoa</taxon>
        <taxon>Spiralia</taxon>
        <taxon>Lophotrochozoa</taxon>
        <taxon>Platyhelminthes</taxon>
        <taxon>Rhabditophora</taxon>
        <taxon>Macrostomorpha</taxon>
        <taxon>Macrostomida</taxon>
        <taxon>Macrostomidae</taxon>
        <taxon>Macrostomum</taxon>
    </lineage>
</organism>
<keyword evidence="2" id="KW-1185">Reference proteome</keyword>
<sequence>MDFCRPLETPSPPDDVRLLLDSAGDVQLSPAVCHVARIDGVDLPLIFAEADPGTPRVPHWMAELKLLWRFAPSSIAEQAGGPFAMPAGLEPSPADIRAIDLANWRQLCEFGLPQVGGSLADTRDCSLLPLHQLVRCYESARLRHLAGLLLASEPPDSLPGASVELLPLTLPNSTEVLCSIPCVHRAGLGLLPVSHLTELLPWGPWGQLEAQGLGVEATMAEARAIERHSKWPGGPQRLLSVAAVVNLLACCRPVAAIKEPCRQLEDVASEKQSQPQLLGSSRARKAAAYPRKLRAKRRRQLLPAVISAVPTSCQTAVQSHDSAA</sequence>
<proteinExistence type="predicted"/>
<evidence type="ECO:0000313" key="1">
    <source>
        <dbReference type="EMBL" id="PAA89000.1"/>
    </source>
</evidence>